<reference evidence="1 2" key="1">
    <citation type="submission" date="2016-10" db="EMBL/GenBank/DDBJ databases">
        <authorList>
            <person name="de Groot N.N."/>
        </authorList>
    </citation>
    <scope>NUCLEOTIDE SEQUENCE [LARGE SCALE GENOMIC DNA]</scope>
    <source>
        <strain evidence="1 2">CGMCC 1.10457</strain>
    </source>
</reference>
<name>A0A1I6KGE0_9EURY</name>
<evidence type="ECO:0000313" key="1">
    <source>
        <dbReference type="EMBL" id="SFR90312.1"/>
    </source>
</evidence>
<organism evidence="1 2">
    <name type="scientific">Halomicrobium zhouii</name>
    <dbReference type="NCBI Taxonomy" id="767519"/>
    <lineage>
        <taxon>Archaea</taxon>
        <taxon>Methanobacteriati</taxon>
        <taxon>Methanobacteriota</taxon>
        <taxon>Stenosarchaea group</taxon>
        <taxon>Halobacteria</taxon>
        <taxon>Halobacteriales</taxon>
        <taxon>Haloarculaceae</taxon>
        <taxon>Halomicrobium</taxon>
    </lineage>
</organism>
<dbReference type="PANTHER" id="PTHR40036:SF1">
    <property type="entry name" value="MACROCIN O-METHYLTRANSFERASE"/>
    <property type="match status" value="1"/>
</dbReference>
<gene>
    <name evidence="1" type="ORF">SAMN05216559_0779</name>
</gene>
<dbReference type="EMBL" id="FOZK01000001">
    <property type="protein sequence ID" value="SFR90312.1"/>
    <property type="molecule type" value="Genomic_DNA"/>
</dbReference>
<accession>A0A1I6KGE0</accession>
<dbReference type="InterPro" id="IPR008884">
    <property type="entry name" value="TylF_MeTrfase"/>
</dbReference>
<dbReference type="AlphaFoldDB" id="A0A1I6KGE0"/>
<dbReference type="Gene3D" id="3.40.50.150">
    <property type="entry name" value="Vaccinia Virus protein VP39"/>
    <property type="match status" value="1"/>
</dbReference>
<keyword evidence="1" id="KW-0808">Transferase</keyword>
<keyword evidence="2" id="KW-1185">Reference proteome</keyword>
<dbReference type="Proteomes" id="UP000199062">
    <property type="component" value="Unassembled WGS sequence"/>
</dbReference>
<dbReference type="STRING" id="767519.SAMN05216559_0779"/>
<dbReference type="GO" id="GO:0032259">
    <property type="term" value="P:methylation"/>
    <property type="evidence" value="ECO:0007669"/>
    <property type="project" value="UniProtKB-KW"/>
</dbReference>
<proteinExistence type="predicted"/>
<evidence type="ECO:0000313" key="2">
    <source>
        <dbReference type="Proteomes" id="UP000199062"/>
    </source>
</evidence>
<protein>
    <submittedName>
        <fullName evidence="1">Macrocin-O-methyltransferase (TylF)</fullName>
    </submittedName>
</protein>
<dbReference type="InterPro" id="IPR029063">
    <property type="entry name" value="SAM-dependent_MTases_sf"/>
</dbReference>
<dbReference type="GO" id="GO:0008168">
    <property type="term" value="F:methyltransferase activity"/>
    <property type="evidence" value="ECO:0007669"/>
    <property type="project" value="UniProtKB-KW"/>
</dbReference>
<keyword evidence="1" id="KW-0489">Methyltransferase</keyword>
<dbReference type="OrthoDB" id="263004at2157"/>
<dbReference type="SUPFAM" id="SSF53335">
    <property type="entry name" value="S-adenosyl-L-methionine-dependent methyltransferases"/>
    <property type="match status" value="1"/>
</dbReference>
<dbReference type="PANTHER" id="PTHR40036">
    <property type="entry name" value="MACROCIN O-METHYLTRANSFERASE"/>
    <property type="match status" value="1"/>
</dbReference>
<dbReference type="Pfam" id="PF05711">
    <property type="entry name" value="TylF"/>
    <property type="match status" value="1"/>
</dbReference>
<dbReference type="RefSeq" id="WP_089814047.1">
    <property type="nucleotide sequence ID" value="NZ_FOZK01000001.1"/>
</dbReference>
<sequence length="299" mass="32158">MFETSDARRAVARAYRLAIAAAALPIVLADYFDPDTGAAYDVGLASKLVLAARMVRNNWQIPTGSSFVEHLVMAAAILKVPPEVDGCVVECGCFKGGSTANLSLVAGLCDRTLHVFDSFEGMPEPTADDETHLVVDSERVHSYEENSWEATVAEVEANVVAYGDPGAVVFHPGYFDETMPGFDEPCVAAFLDVGLRTSAETALEHLWPVLRNDSRCFTHEAKHMDMADLFFDREWWRETLDSEPPGLVGAGSGIGLHPGPNGFSSLLAYTVKNPAVDDYAVVAQTGADNVVDVGRTGSD</sequence>